<proteinExistence type="predicted"/>
<dbReference type="AlphaFoldDB" id="X0ZU72"/>
<keyword evidence="1" id="KW-0175">Coiled coil</keyword>
<gene>
    <name evidence="2" type="ORF">S01H4_17419</name>
</gene>
<organism evidence="2">
    <name type="scientific">marine sediment metagenome</name>
    <dbReference type="NCBI Taxonomy" id="412755"/>
    <lineage>
        <taxon>unclassified sequences</taxon>
        <taxon>metagenomes</taxon>
        <taxon>ecological metagenomes</taxon>
    </lineage>
</organism>
<evidence type="ECO:0000256" key="1">
    <source>
        <dbReference type="SAM" id="Coils"/>
    </source>
</evidence>
<accession>X0ZU72</accession>
<comment type="caution">
    <text evidence="2">The sequence shown here is derived from an EMBL/GenBank/DDBJ whole genome shotgun (WGS) entry which is preliminary data.</text>
</comment>
<dbReference type="EMBL" id="BART01007672">
    <property type="protein sequence ID" value="GAG61522.1"/>
    <property type="molecule type" value="Genomic_DNA"/>
</dbReference>
<name>X0ZU72_9ZZZZ</name>
<evidence type="ECO:0000313" key="2">
    <source>
        <dbReference type="EMBL" id="GAG61522.1"/>
    </source>
</evidence>
<feature type="coiled-coil region" evidence="1">
    <location>
        <begin position="63"/>
        <end position="124"/>
    </location>
</feature>
<sequence length="127" mass="14695">MGFEEVDRYSLLDGSDPELLDLISDRVAVIYNLLYEDVEDDKAEALLDDINAVLKPDYGDVAFDNLIDAAKNLLDQFLDYEEEEEDEEEYDTGQYESLTELDELDKEILLAEREEEDINDLDEEISE</sequence>
<protein>
    <submittedName>
        <fullName evidence="2">Uncharacterized protein</fullName>
    </submittedName>
</protein>
<reference evidence="2" key="1">
    <citation type="journal article" date="2014" name="Front. Microbiol.">
        <title>High frequency of phylogenetically diverse reductive dehalogenase-homologous genes in deep subseafloor sedimentary metagenomes.</title>
        <authorList>
            <person name="Kawai M."/>
            <person name="Futagami T."/>
            <person name="Toyoda A."/>
            <person name="Takaki Y."/>
            <person name="Nishi S."/>
            <person name="Hori S."/>
            <person name="Arai W."/>
            <person name="Tsubouchi T."/>
            <person name="Morono Y."/>
            <person name="Uchiyama I."/>
            <person name="Ito T."/>
            <person name="Fujiyama A."/>
            <person name="Inagaki F."/>
            <person name="Takami H."/>
        </authorList>
    </citation>
    <scope>NUCLEOTIDE SEQUENCE</scope>
    <source>
        <strain evidence="2">Expedition CK06-06</strain>
    </source>
</reference>